<evidence type="ECO:0000313" key="4">
    <source>
        <dbReference type="Proteomes" id="UP000002640"/>
    </source>
</evidence>
<dbReference type="EMBL" id="JH159156">
    <property type="protein sequence ID" value="EGZ13410.1"/>
    <property type="molecule type" value="Genomic_DNA"/>
</dbReference>
<feature type="compositionally biased region" description="Basic and acidic residues" evidence="1">
    <location>
        <begin position="154"/>
        <end position="167"/>
    </location>
</feature>
<gene>
    <name evidence="3" type="ORF">PHYSODRAFT_510622</name>
</gene>
<protein>
    <recommendedName>
        <fullName evidence="2">Myb/SANT-like domain-containing protein</fullName>
    </recommendedName>
</protein>
<name>G4ZUD6_PHYSP</name>
<proteinExistence type="predicted"/>
<dbReference type="Pfam" id="PF12776">
    <property type="entry name" value="Myb_DNA-bind_3"/>
    <property type="match status" value="1"/>
</dbReference>
<dbReference type="AlphaFoldDB" id="G4ZUD6"/>
<organism evidence="3 4">
    <name type="scientific">Phytophthora sojae (strain P6497)</name>
    <name type="common">Soybean stem and root rot agent</name>
    <name type="synonym">Phytophthora megasperma f. sp. glycines</name>
    <dbReference type="NCBI Taxonomy" id="1094619"/>
    <lineage>
        <taxon>Eukaryota</taxon>
        <taxon>Sar</taxon>
        <taxon>Stramenopiles</taxon>
        <taxon>Oomycota</taxon>
        <taxon>Peronosporomycetes</taxon>
        <taxon>Peronosporales</taxon>
        <taxon>Peronosporaceae</taxon>
        <taxon>Phytophthora</taxon>
    </lineage>
</organism>
<feature type="non-terminal residue" evidence="3">
    <location>
        <position position="1"/>
    </location>
</feature>
<accession>G4ZUD6</accession>
<evidence type="ECO:0000256" key="1">
    <source>
        <dbReference type="SAM" id="MobiDB-lite"/>
    </source>
</evidence>
<feature type="domain" description="Myb/SANT-like" evidence="2">
    <location>
        <begin position="16"/>
        <end position="66"/>
    </location>
</feature>
<keyword evidence="4" id="KW-1185">Reference proteome</keyword>
<dbReference type="InterPro" id="IPR024752">
    <property type="entry name" value="Myb/SANT-like_dom"/>
</dbReference>
<evidence type="ECO:0000313" key="3">
    <source>
        <dbReference type="EMBL" id="EGZ13410.1"/>
    </source>
</evidence>
<dbReference type="GeneID" id="20659140"/>
<dbReference type="Proteomes" id="UP000002640">
    <property type="component" value="Unassembled WGS sequence"/>
</dbReference>
<dbReference type="KEGG" id="psoj:PHYSODRAFT_510622"/>
<dbReference type="InParanoid" id="G4ZUD6"/>
<dbReference type="RefSeq" id="XP_009530839.1">
    <property type="nucleotide sequence ID" value="XM_009532544.1"/>
</dbReference>
<evidence type="ECO:0000259" key="2">
    <source>
        <dbReference type="Pfam" id="PF12776"/>
    </source>
</evidence>
<sequence>LLGRFVDARKVPALSTDKGLTPAAWNDITAAVNTKHKRQLDKAQYKAKLTRIMRDYDLFKQVKGLSGGGVCALTNAPDLDADVWKRPTKAKPKQAGKLKEFRKKGFEHYIICMLAATPDAAADSENAGVDGASSGSGSGEKESSAAPKPPSHQRRVENVKRIRDGAARSHRNKKSRKVSDDSHLRELNSLVKTIKTYITF</sequence>
<reference evidence="3 4" key="1">
    <citation type="journal article" date="2006" name="Science">
        <title>Phytophthora genome sequences uncover evolutionary origins and mechanisms of pathogenesis.</title>
        <authorList>
            <person name="Tyler B.M."/>
            <person name="Tripathy S."/>
            <person name="Zhang X."/>
            <person name="Dehal P."/>
            <person name="Jiang R.H."/>
            <person name="Aerts A."/>
            <person name="Arredondo F.D."/>
            <person name="Baxter L."/>
            <person name="Bensasson D."/>
            <person name="Beynon J.L."/>
            <person name="Chapman J."/>
            <person name="Damasceno C.M."/>
            <person name="Dorrance A.E."/>
            <person name="Dou D."/>
            <person name="Dickerman A.W."/>
            <person name="Dubchak I.L."/>
            <person name="Garbelotto M."/>
            <person name="Gijzen M."/>
            <person name="Gordon S.G."/>
            <person name="Govers F."/>
            <person name="Grunwald N.J."/>
            <person name="Huang W."/>
            <person name="Ivors K.L."/>
            <person name="Jones R.W."/>
            <person name="Kamoun S."/>
            <person name="Krampis K."/>
            <person name="Lamour K.H."/>
            <person name="Lee M.K."/>
            <person name="McDonald W.H."/>
            <person name="Medina M."/>
            <person name="Meijer H.J."/>
            <person name="Nordberg E.K."/>
            <person name="Maclean D.J."/>
            <person name="Ospina-Giraldo M.D."/>
            <person name="Morris P.F."/>
            <person name="Phuntumart V."/>
            <person name="Putnam N.H."/>
            <person name="Rash S."/>
            <person name="Rose J.K."/>
            <person name="Sakihama Y."/>
            <person name="Salamov A.A."/>
            <person name="Savidor A."/>
            <person name="Scheuring C.F."/>
            <person name="Smith B.M."/>
            <person name="Sobral B.W."/>
            <person name="Terry A."/>
            <person name="Torto-Alalibo T.A."/>
            <person name="Win J."/>
            <person name="Xu Z."/>
            <person name="Zhang H."/>
            <person name="Grigoriev I.V."/>
            <person name="Rokhsar D.S."/>
            <person name="Boore J.L."/>
        </authorList>
    </citation>
    <scope>NUCLEOTIDE SEQUENCE [LARGE SCALE GENOMIC DNA]</scope>
    <source>
        <strain evidence="3 4">P6497</strain>
    </source>
</reference>
<feature type="region of interest" description="Disordered" evidence="1">
    <location>
        <begin position="123"/>
        <end position="182"/>
    </location>
</feature>